<dbReference type="AlphaFoldDB" id="A0A437GUE5"/>
<evidence type="ECO:0000259" key="2">
    <source>
        <dbReference type="SMART" id="SM00903"/>
    </source>
</evidence>
<accession>A0A437GUE5</accession>
<reference evidence="3 4" key="1">
    <citation type="submission" date="2018-12" db="EMBL/GenBank/DDBJ databases">
        <title>Croceicoccus ponticola sp. nov., a lipolytic bacterium isolated from seawater.</title>
        <authorList>
            <person name="Yoon J.-H."/>
        </authorList>
    </citation>
    <scope>NUCLEOTIDE SEQUENCE [LARGE SCALE GENOMIC DNA]</scope>
    <source>
        <strain evidence="3 4">GM-16</strain>
    </source>
</reference>
<dbReference type="GO" id="GO:0010181">
    <property type="term" value="F:FMN binding"/>
    <property type="evidence" value="ECO:0007669"/>
    <property type="project" value="InterPro"/>
</dbReference>
<dbReference type="InterPro" id="IPR050268">
    <property type="entry name" value="NADH-dep_flavin_reductase"/>
</dbReference>
<dbReference type="OrthoDB" id="9789254at2"/>
<dbReference type="InterPro" id="IPR002563">
    <property type="entry name" value="Flavin_Rdtase-like_dom"/>
</dbReference>
<feature type="domain" description="Flavin reductase like" evidence="2">
    <location>
        <begin position="11"/>
        <end position="157"/>
    </location>
</feature>
<name>A0A437GUE5_9SPHN</name>
<keyword evidence="1" id="KW-0560">Oxidoreductase</keyword>
<dbReference type="SUPFAM" id="SSF50475">
    <property type="entry name" value="FMN-binding split barrel"/>
    <property type="match status" value="1"/>
</dbReference>
<dbReference type="InterPro" id="IPR012349">
    <property type="entry name" value="Split_barrel_FMN-bd"/>
</dbReference>
<evidence type="ECO:0000313" key="3">
    <source>
        <dbReference type="EMBL" id="RVQ65012.1"/>
    </source>
</evidence>
<keyword evidence="4" id="KW-1185">Reference proteome</keyword>
<dbReference type="Proteomes" id="UP000283003">
    <property type="component" value="Unassembled WGS sequence"/>
</dbReference>
<dbReference type="Gene3D" id="2.30.110.10">
    <property type="entry name" value="Electron Transport, Fmn-binding Protein, Chain A"/>
    <property type="match status" value="1"/>
</dbReference>
<dbReference type="SMART" id="SM00903">
    <property type="entry name" value="Flavin_Reduct"/>
    <property type="match status" value="1"/>
</dbReference>
<organism evidence="3 4">
    <name type="scientific">Croceicoccus ponticola</name>
    <dbReference type="NCBI Taxonomy" id="2217664"/>
    <lineage>
        <taxon>Bacteria</taxon>
        <taxon>Pseudomonadati</taxon>
        <taxon>Pseudomonadota</taxon>
        <taxon>Alphaproteobacteria</taxon>
        <taxon>Sphingomonadales</taxon>
        <taxon>Erythrobacteraceae</taxon>
        <taxon>Croceicoccus</taxon>
    </lineage>
</organism>
<dbReference type="GO" id="GO:0042602">
    <property type="term" value="F:riboflavin reductase (NADPH) activity"/>
    <property type="evidence" value="ECO:0007669"/>
    <property type="project" value="TreeGrafter"/>
</dbReference>
<dbReference type="Pfam" id="PF01613">
    <property type="entry name" value="Flavin_Reduct"/>
    <property type="match status" value="1"/>
</dbReference>
<gene>
    <name evidence="3" type="ORF">EKN06_14520</name>
</gene>
<dbReference type="PANTHER" id="PTHR30466">
    <property type="entry name" value="FLAVIN REDUCTASE"/>
    <property type="match status" value="1"/>
</dbReference>
<proteinExistence type="predicted"/>
<sequence>MCIQDDLKQGLRRLAKAVVVITCEFEETRYAMAATAISELSMDPPSLLACINKSASIARVIKAGANFAINILHASHDDICGACSGKVKGEARFAVGDWQFGQFGMPILADAQASFECRQVELHEYGTHYLLIGEVVAVHISDQPVEPLVYADGGFNRLESIS</sequence>
<protein>
    <submittedName>
        <fullName evidence="3">Flavin reductase</fullName>
    </submittedName>
</protein>
<comment type="caution">
    <text evidence="3">The sequence shown here is derived from an EMBL/GenBank/DDBJ whole genome shotgun (WGS) entry which is preliminary data.</text>
</comment>
<evidence type="ECO:0000256" key="1">
    <source>
        <dbReference type="ARBA" id="ARBA00023002"/>
    </source>
</evidence>
<dbReference type="EMBL" id="RXOL01000010">
    <property type="protein sequence ID" value="RVQ65012.1"/>
    <property type="molecule type" value="Genomic_DNA"/>
</dbReference>
<evidence type="ECO:0000313" key="4">
    <source>
        <dbReference type="Proteomes" id="UP000283003"/>
    </source>
</evidence>
<dbReference type="RefSeq" id="WP_127613626.1">
    <property type="nucleotide sequence ID" value="NZ_RXOL01000010.1"/>
</dbReference>
<dbReference type="PANTHER" id="PTHR30466:SF1">
    <property type="entry name" value="FMN REDUCTASE (NADH) RUTF"/>
    <property type="match status" value="1"/>
</dbReference>